<dbReference type="Pfam" id="PF01874">
    <property type="entry name" value="CitG"/>
    <property type="match status" value="1"/>
</dbReference>
<dbReference type="InterPro" id="IPR002736">
    <property type="entry name" value="CitG"/>
</dbReference>
<sequence>MRTPARNAELALLLEVAGTPKPGNVDRHRDLEDLRFEHFLAGAVGAREGLELAGDGAAVGAAFERAVAGMAEQGGGNTQFGSLLLLVPLVRAAREELAQPTVEAVCEDTTVADAADFYRAFDRVDVFVGDPPADMEPLDVRRGSDAVPALEDRGLTLLDVMERSVPGDDVAREWVTGFERSFAAAERLADADPDAPVTKRTAAVFLSLLADRPDTLVATRSGEAVAREVSDRAAELLERDALETDPDAVETFADDLVARGVNPGTTADVTAAGLFIALEREAIAV</sequence>
<dbReference type="GO" id="GO:0046917">
    <property type="term" value="F:triphosphoribosyl-dephospho-CoA synthase activity"/>
    <property type="evidence" value="ECO:0007669"/>
    <property type="project" value="InterPro"/>
</dbReference>
<keyword evidence="2" id="KW-1185">Reference proteome</keyword>
<proteinExistence type="predicted"/>
<dbReference type="PANTHER" id="PTHR42280">
    <property type="entry name" value="CITG FAMILY PROTEIN"/>
    <property type="match status" value="1"/>
</dbReference>
<evidence type="ECO:0000313" key="2">
    <source>
        <dbReference type="Proteomes" id="UP000663203"/>
    </source>
</evidence>
<dbReference type="EMBL" id="CP071462">
    <property type="protein sequence ID" value="QSW98901.1"/>
    <property type="molecule type" value="Genomic_DNA"/>
</dbReference>
<dbReference type="GO" id="GO:0005524">
    <property type="term" value="F:ATP binding"/>
    <property type="evidence" value="ECO:0007669"/>
    <property type="project" value="InterPro"/>
</dbReference>
<accession>A0A8A2VBN7</accession>
<dbReference type="Gene3D" id="1.10.4200.10">
    <property type="entry name" value="Triphosphoribosyl-dephospho-CoA protein"/>
    <property type="match status" value="1"/>
</dbReference>
<dbReference type="AlphaFoldDB" id="A0A8A2VBN7"/>
<dbReference type="RefSeq" id="WP_207288509.1">
    <property type="nucleotide sequence ID" value="NZ_CP071462.1"/>
</dbReference>
<organism evidence="1 2">
    <name type="scientific">Haloterrigena alkaliphila</name>
    <dbReference type="NCBI Taxonomy" id="2816475"/>
    <lineage>
        <taxon>Archaea</taxon>
        <taxon>Methanobacteriati</taxon>
        <taxon>Methanobacteriota</taxon>
        <taxon>Stenosarchaea group</taxon>
        <taxon>Halobacteria</taxon>
        <taxon>Halobacteriales</taxon>
        <taxon>Natrialbaceae</taxon>
        <taxon>Haloterrigena</taxon>
    </lineage>
</organism>
<evidence type="ECO:0000313" key="1">
    <source>
        <dbReference type="EMBL" id="QSW98901.1"/>
    </source>
</evidence>
<dbReference type="PANTHER" id="PTHR42280:SF1">
    <property type="entry name" value="CITG FAMILY PROTEIN"/>
    <property type="match status" value="1"/>
</dbReference>
<dbReference type="GeneID" id="63188874"/>
<dbReference type="KEGG" id="hakz:J0X25_16175"/>
<reference evidence="1 2" key="1">
    <citation type="submission" date="2021-03" db="EMBL/GenBank/DDBJ databases">
        <title>Haloterrigena longa sp. nov. and Haloterrigena limicola sp. nov., extremely halophilic archaea isolated from a salt lake.</title>
        <authorList>
            <person name="Henglin C."/>
        </authorList>
    </citation>
    <scope>NUCLEOTIDE SEQUENCE [LARGE SCALE GENOMIC DNA]</scope>
    <source>
        <strain evidence="1 2">KZCA68</strain>
    </source>
</reference>
<gene>
    <name evidence="1" type="ORF">J0X25_16175</name>
</gene>
<name>A0A8A2VBN7_9EURY</name>
<dbReference type="Proteomes" id="UP000663203">
    <property type="component" value="Chromosome"/>
</dbReference>
<protein>
    <submittedName>
        <fullName evidence="1">Triphosphoribosyl-dephospho-CoA synthase</fullName>
    </submittedName>
</protein>